<dbReference type="EMBL" id="BMAW01044987">
    <property type="protein sequence ID" value="GFS47373.1"/>
    <property type="molecule type" value="Genomic_DNA"/>
</dbReference>
<reference evidence="2" key="1">
    <citation type="submission" date="2020-08" db="EMBL/GenBank/DDBJ databases">
        <title>Multicomponent nature underlies the extraordinary mechanical properties of spider dragline silk.</title>
        <authorList>
            <person name="Kono N."/>
            <person name="Nakamura H."/>
            <person name="Mori M."/>
            <person name="Yoshida Y."/>
            <person name="Ohtoshi R."/>
            <person name="Malay A.D."/>
            <person name="Moran D.A.P."/>
            <person name="Tomita M."/>
            <person name="Numata K."/>
            <person name="Arakawa K."/>
        </authorList>
    </citation>
    <scope>NUCLEOTIDE SEQUENCE</scope>
</reference>
<accession>A0A8X6IIM1</accession>
<dbReference type="AlphaFoldDB" id="A0A8X6IIM1"/>
<evidence type="ECO:0000256" key="1">
    <source>
        <dbReference type="SAM" id="Phobius"/>
    </source>
</evidence>
<evidence type="ECO:0000313" key="3">
    <source>
        <dbReference type="Proteomes" id="UP000887013"/>
    </source>
</evidence>
<keyword evidence="3" id="KW-1185">Reference proteome</keyword>
<name>A0A8X6IIM1_NEPPI</name>
<feature type="transmembrane region" description="Helical" evidence="1">
    <location>
        <begin position="20"/>
        <end position="40"/>
    </location>
</feature>
<organism evidence="2 3">
    <name type="scientific">Nephila pilipes</name>
    <name type="common">Giant wood spider</name>
    <name type="synonym">Nephila maculata</name>
    <dbReference type="NCBI Taxonomy" id="299642"/>
    <lineage>
        <taxon>Eukaryota</taxon>
        <taxon>Metazoa</taxon>
        <taxon>Ecdysozoa</taxon>
        <taxon>Arthropoda</taxon>
        <taxon>Chelicerata</taxon>
        <taxon>Arachnida</taxon>
        <taxon>Araneae</taxon>
        <taxon>Araneomorphae</taxon>
        <taxon>Entelegynae</taxon>
        <taxon>Araneoidea</taxon>
        <taxon>Nephilidae</taxon>
        <taxon>Nephila</taxon>
    </lineage>
</organism>
<protein>
    <submittedName>
        <fullName evidence="2">Uncharacterized protein</fullName>
    </submittedName>
</protein>
<evidence type="ECO:0000313" key="2">
    <source>
        <dbReference type="EMBL" id="GFS47373.1"/>
    </source>
</evidence>
<dbReference type="Proteomes" id="UP000887013">
    <property type="component" value="Unassembled WGS sequence"/>
</dbReference>
<gene>
    <name evidence="2" type="ORF">NPIL_660111</name>
</gene>
<keyword evidence="1" id="KW-1133">Transmembrane helix</keyword>
<keyword evidence="1" id="KW-0472">Membrane</keyword>
<sequence>MSNLTRVVFGIGFSERPSLQGLVALRVLFGLVLGYFSLLYKWTHLRSAMIGVSEESTSLTLAQKRH</sequence>
<keyword evidence="1" id="KW-0812">Transmembrane</keyword>
<comment type="caution">
    <text evidence="2">The sequence shown here is derived from an EMBL/GenBank/DDBJ whole genome shotgun (WGS) entry which is preliminary data.</text>
</comment>
<proteinExistence type="predicted"/>